<sequence length="73" mass="7577">MPAAFDGTALQASEPLLALAMDPSLARCPQRASALRACCRATLALRFIVLQAICVDESPPHRCVACPSGSHGA</sequence>
<dbReference type="EMBL" id="MDEE01000007">
    <property type="protein sequence ID" value="PPU57176.1"/>
    <property type="molecule type" value="Genomic_DNA"/>
</dbReference>
<protein>
    <submittedName>
        <fullName evidence="1">Uncharacterized protein</fullName>
    </submittedName>
</protein>
<comment type="caution">
    <text evidence="1">The sequence shown here is derived from an EMBL/GenBank/DDBJ whole genome shotgun (WGS) entry which is preliminary data.</text>
</comment>
<organism evidence="1 2">
    <name type="scientific">Xanthomonas dyei</name>
    <dbReference type="NCBI Taxonomy" id="743699"/>
    <lineage>
        <taxon>Bacteria</taxon>
        <taxon>Pseudomonadati</taxon>
        <taxon>Pseudomonadota</taxon>
        <taxon>Gammaproteobacteria</taxon>
        <taxon>Lysobacterales</taxon>
        <taxon>Lysobacteraceae</taxon>
        <taxon>Xanthomonas</taxon>
    </lineage>
</organism>
<gene>
    <name evidence="1" type="ORF">XdyCFBP7245_07100</name>
</gene>
<evidence type="ECO:0000313" key="2">
    <source>
        <dbReference type="Proteomes" id="UP000238908"/>
    </source>
</evidence>
<dbReference type="AlphaFoldDB" id="A0A2S7C6H4"/>
<evidence type="ECO:0000313" key="1">
    <source>
        <dbReference type="EMBL" id="PPU57176.1"/>
    </source>
</evidence>
<name>A0A2S7C6H4_9XANT</name>
<reference evidence="1 2" key="1">
    <citation type="submission" date="2016-08" db="EMBL/GenBank/DDBJ databases">
        <authorList>
            <person name="Seilhamer J.J."/>
        </authorList>
    </citation>
    <scope>NUCLEOTIDE SEQUENCE [LARGE SCALE GENOMIC DNA]</scope>
    <source>
        <strain evidence="1 2">CFBP7245</strain>
    </source>
</reference>
<dbReference type="Proteomes" id="UP000238908">
    <property type="component" value="Unassembled WGS sequence"/>
</dbReference>
<accession>A0A2S7C6H4</accession>
<proteinExistence type="predicted"/>